<proteinExistence type="predicted"/>
<sequence>MQDVVAHLHERVSPYLRERVGAVARDLGGSAGITIQQQGAVVRAASSDERAARCGQVEARLGAGPSIAAMEQLHPVVVPRVAEGDGWAAWRACATEVGFASAAAVPAPVARGISVALTLCSAAPDAWDPLALAEARRHVRLLAAEIAARLARPGEPPRGALEACLRLDRAIGVLMHCNGCTAQDAQTALLRASTADHVDLDQAASTVLRALTEDDSSFRPRALVAPGR</sequence>
<reference evidence="4 5" key="1">
    <citation type="submission" date="2020-08" db="EMBL/GenBank/DDBJ databases">
        <title>The Agave Microbiome: Exploring the role of microbial communities in plant adaptations to desert environments.</title>
        <authorList>
            <person name="Partida-Martinez L.P."/>
        </authorList>
    </citation>
    <scope>NUCLEOTIDE SEQUENCE [LARGE SCALE GENOMIC DNA]</scope>
    <source>
        <strain evidence="4 5">RAS26</strain>
    </source>
</reference>
<dbReference type="Proteomes" id="UP000518206">
    <property type="component" value="Unassembled WGS sequence"/>
</dbReference>
<evidence type="ECO:0000259" key="3">
    <source>
        <dbReference type="PROSITE" id="PS50921"/>
    </source>
</evidence>
<evidence type="ECO:0000313" key="5">
    <source>
        <dbReference type="Proteomes" id="UP000518206"/>
    </source>
</evidence>
<dbReference type="Gene3D" id="1.10.10.10">
    <property type="entry name" value="Winged helix-like DNA-binding domain superfamily/Winged helix DNA-binding domain"/>
    <property type="match status" value="1"/>
</dbReference>
<keyword evidence="1" id="KW-0805">Transcription regulation</keyword>
<dbReference type="EMBL" id="JACHVX010000003">
    <property type="protein sequence ID" value="MBB2923297.1"/>
    <property type="molecule type" value="Genomic_DNA"/>
</dbReference>
<dbReference type="InterPro" id="IPR036388">
    <property type="entry name" value="WH-like_DNA-bd_sf"/>
</dbReference>
<organism evidence="4 5">
    <name type="scientific">Cellulomonas cellasea</name>
    <dbReference type="NCBI Taxonomy" id="43670"/>
    <lineage>
        <taxon>Bacteria</taxon>
        <taxon>Bacillati</taxon>
        <taxon>Actinomycetota</taxon>
        <taxon>Actinomycetes</taxon>
        <taxon>Micrococcales</taxon>
        <taxon>Cellulomonadaceae</taxon>
        <taxon>Cellulomonas</taxon>
    </lineage>
</organism>
<feature type="domain" description="ANTAR" evidence="3">
    <location>
        <begin position="147"/>
        <end position="208"/>
    </location>
</feature>
<gene>
    <name evidence="4" type="ORF">FHR80_002222</name>
</gene>
<name>A0A7W4UFQ8_9CELL</name>
<reference evidence="4 5" key="2">
    <citation type="submission" date="2020-08" db="EMBL/GenBank/DDBJ databases">
        <authorList>
            <person name="Partida-Martinez L."/>
            <person name="Huntemann M."/>
            <person name="Clum A."/>
            <person name="Wang J."/>
            <person name="Palaniappan K."/>
            <person name="Ritter S."/>
            <person name="Chen I.-M."/>
            <person name="Stamatis D."/>
            <person name="Reddy T."/>
            <person name="O'Malley R."/>
            <person name="Daum C."/>
            <person name="Shapiro N."/>
            <person name="Ivanova N."/>
            <person name="Kyrpides N."/>
            <person name="Woyke T."/>
        </authorList>
    </citation>
    <scope>NUCLEOTIDE SEQUENCE [LARGE SCALE GENOMIC DNA]</scope>
    <source>
        <strain evidence="4 5">RAS26</strain>
    </source>
</reference>
<evidence type="ECO:0000313" key="4">
    <source>
        <dbReference type="EMBL" id="MBB2923297.1"/>
    </source>
</evidence>
<keyword evidence="2" id="KW-0804">Transcription</keyword>
<dbReference type="InterPro" id="IPR029016">
    <property type="entry name" value="GAF-like_dom_sf"/>
</dbReference>
<dbReference type="SUPFAM" id="SSF55781">
    <property type="entry name" value="GAF domain-like"/>
    <property type="match status" value="1"/>
</dbReference>
<protein>
    <recommendedName>
        <fullName evidence="3">ANTAR domain-containing protein</fullName>
    </recommendedName>
</protein>
<dbReference type="PROSITE" id="PS50921">
    <property type="entry name" value="ANTAR"/>
    <property type="match status" value="1"/>
</dbReference>
<dbReference type="AlphaFoldDB" id="A0A7W4UFQ8"/>
<dbReference type="Gene3D" id="3.30.450.40">
    <property type="match status" value="1"/>
</dbReference>
<accession>A0A7W4UFQ8</accession>
<dbReference type="InterPro" id="IPR005561">
    <property type="entry name" value="ANTAR"/>
</dbReference>
<dbReference type="RefSeq" id="WP_183296162.1">
    <property type="nucleotide sequence ID" value="NZ_JACHVX010000003.1"/>
</dbReference>
<comment type="caution">
    <text evidence="4">The sequence shown here is derived from an EMBL/GenBank/DDBJ whole genome shotgun (WGS) entry which is preliminary data.</text>
</comment>
<dbReference type="GO" id="GO:0003723">
    <property type="term" value="F:RNA binding"/>
    <property type="evidence" value="ECO:0007669"/>
    <property type="project" value="InterPro"/>
</dbReference>
<evidence type="ECO:0000256" key="1">
    <source>
        <dbReference type="ARBA" id="ARBA00023015"/>
    </source>
</evidence>
<evidence type="ECO:0000256" key="2">
    <source>
        <dbReference type="ARBA" id="ARBA00023163"/>
    </source>
</evidence>